<evidence type="ECO:0000256" key="3">
    <source>
        <dbReference type="ARBA" id="ARBA00022448"/>
    </source>
</evidence>
<sequence length="361" mass="41248">MTAFLIILVAALLAISAWQISKIIKLGKAPEPDTELSEVANDTDNKWNGQAMLIFVIAMYIMMIACFVAYQDYFLPDAASDHGAEYDNLLLLTTVVIMVTQVFTQGLLHWFSYKYHGKKGARALFYADNDRLEFIWTAIPVVVLSGLILWGLFSWNDIMDASTDDDPLIIEVYAYQFDWRFRYSGDDNTLGDANVRFKEGVNELGIDPTDADGMDDFVTNELHLPVDRPVLFKFRSQDVLHSAYMPHFRAQMNVVPGMVTQFKFTPTVTSEDYKNTEFMTEKVKKINKIRTEKSKEALANGDVPLDPYDFEYYLLCNKICGATHYNMQAVMIVETEEEFNEWSATQTRFEETLATMASNEN</sequence>
<keyword evidence="4 10" id="KW-0679">Respiratory chain</keyword>
<keyword evidence="5 10" id="KW-0812">Transmembrane</keyword>
<dbReference type="Pfam" id="PF02790">
    <property type="entry name" value="COX2_TM"/>
    <property type="match status" value="1"/>
</dbReference>
<evidence type="ECO:0000256" key="7">
    <source>
        <dbReference type="ARBA" id="ARBA00022982"/>
    </source>
</evidence>
<dbReference type="RefSeq" id="WP_126444807.1">
    <property type="nucleotide sequence ID" value="NZ_CP034549.1"/>
</dbReference>
<dbReference type="InterPro" id="IPR008972">
    <property type="entry name" value="Cupredoxin"/>
</dbReference>
<evidence type="ECO:0000256" key="8">
    <source>
        <dbReference type="ARBA" id="ARBA00022989"/>
    </source>
</evidence>
<evidence type="ECO:0000256" key="11">
    <source>
        <dbReference type="RuleBase" id="RU004024"/>
    </source>
</evidence>
<dbReference type="GO" id="GO:0042773">
    <property type="term" value="P:ATP synthesis coupled electron transport"/>
    <property type="evidence" value="ECO:0007669"/>
    <property type="project" value="TreeGrafter"/>
</dbReference>
<dbReference type="EC" id="7.1.1.9" evidence="11"/>
<evidence type="ECO:0000256" key="4">
    <source>
        <dbReference type="ARBA" id="ARBA00022660"/>
    </source>
</evidence>
<evidence type="ECO:0000313" key="15">
    <source>
        <dbReference type="EMBL" id="AZQ42911.1"/>
    </source>
</evidence>
<evidence type="ECO:0000256" key="5">
    <source>
        <dbReference type="ARBA" id="ARBA00022692"/>
    </source>
</evidence>
<dbReference type="AlphaFoldDB" id="A0A3S9MUR1"/>
<dbReference type="GO" id="GO:0005507">
    <property type="term" value="F:copper ion binding"/>
    <property type="evidence" value="ECO:0007669"/>
    <property type="project" value="InterPro"/>
</dbReference>
<comment type="catalytic activity">
    <reaction evidence="11">
        <text>4 Fe(II)-[cytochrome c] + O2 + 8 H(+)(in) = 4 Fe(III)-[cytochrome c] + 2 H2O + 4 H(+)(out)</text>
        <dbReference type="Rhea" id="RHEA:11436"/>
        <dbReference type="Rhea" id="RHEA-COMP:10350"/>
        <dbReference type="Rhea" id="RHEA-COMP:14399"/>
        <dbReference type="ChEBI" id="CHEBI:15377"/>
        <dbReference type="ChEBI" id="CHEBI:15378"/>
        <dbReference type="ChEBI" id="CHEBI:15379"/>
        <dbReference type="ChEBI" id="CHEBI:29033"/>
        <dbReference type="ChEBI" id="CHEBI:29034"/>
        <dbReference type="EC" id="7.1.1.9"/>
    </reaction>
</comment>
<feature type="transmembrane region" description="Helical" evidence="12">
    <location>
        <begin position="90"/>
        <end position="111"/>
    </location>
</feature>
<dbReference type="PANTHER" id="PTHR22888">
    <property type="entry name" value="CYTOCHROME C OXIDASE, SUBUNIT II"/>
    <property type="match status" value="1"/>
</dbReference>
<name>A0A3S9MUR1_9FLAO</name>
<keyword evidence="7 10" id="KW-0249">Electron transport</keyword>
<comment type="subcellular location">
    <subcellularLocation>
        <location evidence="10">Cell membrane</location>
        <topology evidence="10">Multi-pass membrane protein</topology>
    </subcellularLocation>
    <subcellularLocation>
        <location evidence="1">Membrane</location>
        <topology evidence="1">Multi-pass membrane protein</topology>
    </subcellularLocation>
</comment>
<keyword evidence="11" id="KW-0479">Metal-binding</keyword>
<comment type="similarity">
    <text evidence="2 10">Belongs to the cytochrome c oxidase subunit 2 family.</text>
</comment>
<keyword evidence="8 12" id="KW-1133">Transmembrane helix</keyword>
<evidence type="ECO:0000256" key="10">
    <source>
        <dbReference type="RuleBase" id="RU000456"/>
    </source>
</evidence>
<evidence type="ECO:0000256" key="12">
    <source>
        <dbReference type="SAM" id="Phobius"/>
    </source>
</evidence>
<evidence type="ECO:0000259" key="14">
    <source>
        <dbReference type="PROSITE" id="PS50999"/>
    </source>
</evidence>
<comment type="cofactor">
    <cofactor evidence="11">
        <name>Cu cation</name>
        <dbReference type="ChEBI" id="CHEBI:23378"/>
    </cofactor>
    <text evidence="11">Binds a copper A center.</text>
</comment>
<evidence type="ECO:0000256" key="2">
    <source>
        <dbReference type="ARBA" id="ARBA00007866"/>
    </source>
</evidence>
<evidence type="ECO:0000259" key="13">
    <source>
        <dbReference type="PROSITE" id="PS50857"/>
    </source>
</evidence>
<keyword evidence="9 12" id="KW-0472">Membrane</keyword>
<dbReference type="Gene3D" id="1.10.287.90">
    <property type="match status" value="1"/>
</dbReference>
<dbReference type="InterPro" id="IPR011759">
    <property type="entry name" value="Cyt_c_oxidase_su2_TM_dom"/>
</dbReference>
<feature type="domain" description="Cytochrome oxidase subunit II transmembrane region profile" evidence="14">
    <location>
        <begin position="67"/>
        <end position="162"/>
    </location>
</feature>
<keyword evidence="3 10" id="KW-0813">Transport</keyword>
<dbReference type="Pfam" id="PF00116">
    <property type="entry name" value="COX2"/>
    <property type="match status" value="1"/>
</dbReference>
<feature type="transmembrane region" description="Helical" evidence="12">
    <location>
        <begin position="134"/>
        <end position="153"/>
    </location>
</feature>
<organism evidence="15 16">
    <name type="scientific">Nonlabens ponticola</name>
    <dbReference type="NCBI Taxonomy" id="2496866"/>
    <lineage>
        <taxon>Bacteria</taxon>
        <taxon>Pseudomonadati</taxon>
        <taxon>Bacteroidota</taxon>
        <taxon>Flavobacteriia</taxon>
        <taxon>Flavobacteriales</taxon>
        <taxon>Flavobacteriaceae</taxon>
        <taxon>Nonlabens</taxon>
    </lineage>
</organism>
<comment type="function">
    <text evidence="11">Subunits I and II form the functional core of the enzyme complex. Electrons originating in cytochrome c are transferred via heme a and Cu(A) to the binuclear center formed by heme a3 and Cu(B).</text>
</comment>
<keyword evidence="6" id="KW-1278">Translocase</keyword>
<dbReference type="EMBL" id="CP034549">
    <property type="protein sequence ID" value="AZQ42911.1"/>
    <property type="molecule type" value="Genomic_DNA"/>
</dbReference>
<keyword evidence="16" id="KW-1185">Reference proteome</keyword>
<dbReference type="PANTHER" id="PTHR22888:SF9">
    <property type="entry name" value="CYTOCHROME C OXIDASE SUBUNIT 2"/>
    <property type="match status" value="1"/>
</dbReference>
<dbReference type="PROSITE" id="PS50857">
    <property type="entry name" value="COX2_CUA"/>
    <property type="match status" value="1"/>
</dbReference>
<dbReference type="KEGG" id="noj:EJ995_01165"/>
<dbReference type="GO" id="GO:0005886">
    <property type="term" value="C:plasma membrane"/>
    <property type="evidence" value="ECO:0007669"/>
    <property type="project" value="UniProtKB-SubCell"/>
</dbReference>
<dbReference type="GO" id="GO:0004129">
    <property type="term" value="F:cytochrome-c oxidase activity"/>
    <property type="evidence" value="ECO:0007669"/>
    <property type="project" value="UniProtKB-EC"/>
</dbReference>
<evidence type="ECO:0000313" key="16">
    <source>
        <dbReference type="Proteomes" id="UP000279600"/>
    </source>
</evidence>
<accession>A0A3S9MUR1</accession>
<gene>
    <name evidence="15" type="ORF">EJ995_01165</name>
</gene>
<dbReference type="SUPFAM" id="SSF49503">
    <property type="entry name" value="Cupredoxins"/>
    <property type="match status" value="1"/>
</dbReference>
<evidence type="ECO:0000256" key="1">
    <source>
        <dbReference type="ARBA" id="ARBA00004141"/>
    </source>
</evidence>
<keyword evidence="11" id="KW-0186">Copper</keyword>
<evidence type="ECO:0000256" key="6">
    <source>
        <dbReference type="ARBA" id="ARBA00022967"/>
    </source>
</evidence>
<protein>
    <recommendedName>
        <fullName evidence="11">Cytochrome c oxidase subunit 2</fullName>
        <ecNumber evidence="11">7.1.1.9</ecNumber>
    </recommendedName>
</protein>
<dbReference type="Proteomes" id="UP000279600">
    <property type="component" value="Chromosome"/>
</dbReference>
<dbReference type="InterPro" id="IPR045187">
    <property type="entry name" value="CcO_II"/>
</dbReference>
<dbReference type="InterPro" id="IPR002429">
    <property type="entry name" value="CcO_II-like_C"/>
</dbReference>
<dbReference type="PROSITE" id="PS50999">
    <property type="entry name" value="COX2_TM"/>
    <property type="match status" value="1"/>
</dbReference>
<dbReference type="SUPFAM" id="SSF81464">
    <property type="entry name" value="Cytochrome c oxidase subunit II-like, transmembrane region"/>
    <property type="match status" value="1"/>
</dbReference>
<reference evidence="15 16" key="1">
    <citation type="submission" date="2018-12" db="EMBL/GenBank/DDBJ databases">
        <title>Complete genome of Nonlabens sp. MJ115.</title>
        <authorList>
            <person name="Choi H.S."/>
            <person name="Jung J."/>
        </authorList>
    </citation>
    <scope>NUCLEOTIDE SEQUENCE [LARGE SCALE GENOMIC DNA]</scope>
    <source>
        <strain evidence="15 16">MJ115</strain>
    </source>
</reference>
<proteinExistence type="inferred from homology"/>
<dbReference type="Gene3D" id="2.60.40.420">
    <property type="entry name" value="Cupredoxins - blue copper proteins"/>
    <property type="match status" value="1"/>
</dbReference>
<dbReference type="OrthoDB" id="9781261at2"/>
<evidence type="ECO:0000256" key="9">
    <source>
        <dbReference type="ARBA" id="ARBA00023136"/>
    </source>
</evidence>
<feature type="transmembrane region" description="Helical" evidence="12">
    <location>
        <begin position="51"/>
        <end position="70"/>
    </location>
</feature>
<feature type="domain" description="Cytochrome oxidase subunit II copper A binding" evidence="13">
    <location>
        <begin position="165"/>
        <end position="345"/>
    </location>
</feature>
<dbReference type="InterPro" id="IPR036257">
    <property type="entry name" value="Cyt_c_oxidase_su2_TM_sf"/>
</dbReference>